<dbReference type="GO" id="GO:0005576">
    <property type="term" value="C:extracellular region"/>
    <property type="evidence" value="ECO:0007669"/>
    <property type="project" value="UniProtKB-SubCell"/>
</dbReference>
<evidence type="ECO:0000256" key="3">
    <source>
        <dbReference type="ARBA" id="ARBA00023143"/>
    </source>
</evidence>
<dbReference type="PANTHER" id="PTHR42792:SF2">
    <property type="entry name" value="FLAGELLIN"/>
    <property type="match status" value="1"/>
</dbReference>
<dbReference type="AlphaFoldDB" id="A0A9E9LWJ1"/>
<keyword evidence="7" id="KW-0966">Cell projection</keyword>
<dbReference type="InterPro" id="IPR001029">
    <property type="entry name" value="Flagellin_N"/>
</dbReference>
<dbReference type="InterPro" id="IPR042187">
    <property type="entry name" value="Flagellin_C_sub2"/>
</dbReference>
<evidence type="ECO:0000259" key="6">
    <source>
        <dbReference type="Pfam" id="PF00700"/>
    </source>
</evidence>
<evidence type="ECO:0000256" key="1">
    <source>
        <dbReference type="ARBA" id="ARBA00005709"/>
    </source>
</evidence>
<sequence>MPITLTNIAGMSAQRHLNAAQSRASTALERLSSGKRINSAKDDPAGFAIASRMTSQINGMNQSIRNANDGISFAQTAEGALGTTADMLQRVRVLALQASNTTNIWDRQAIQEEVTQLIAEINRSAETLTFNGMKIFDGSCGSMTYQVGPNAGDTLTYASANMLTRHYGTYRVSQSTPGVGAASNVTGGDITISGSQGSATYTAAAGASARAIASGINAMSARTGVTATAKTDVNLIPASGANTTFELTADNGKAIVISFSTANTGNATDDLAAAVNAINAQAGKTGVTAQADRQNGGIRLTHNKGSDITITNTNTSDTAAITMSNYGPDSKPGAATTLANSQTGVANGAITYDSPYGFIVTDNSGLMSNGGSTAVARLHSVSAIDVTSFDGAQLAISIIDSALTTVNRERSRYGAMQNRFGYIIDNLAISAENLSNAKSRIEDADYAAETAALAKASLLMQATTAMIAQANQINRNLILTLLDSMRRH</sequence>
<accession>A0A9E9LWJ1</accession>
<dbReference type="Gene3D" id="6.10.280.190">
    <property type="match status" value="1"/>
</dbReference>
<keyword evidence="3 4" id="KW-0975">Bacterial flagellum</keyword>
<keyword evidence="2 4" id="KW-0964">Secreted</keyword>
<dbReference type="SUPFAM" id="SSF64518">
    <property type="entry name" value="Phase 1 flagellin"/>
    <property type="match status" value="1"/>
</dbReference>
<evidence type="ECO:0000259" key="5">
    <source>
        <dbReference type="Pfam" id="PF00669"/>
    </source>
</evidence>
<dbReference type="PRINTS" id="PR00207">
    <property type="entry name" value="FLAGELLIN"/>
</dbReference>
<reference evidence="7" key="1">
    <citation type="journal article" date="2022" name="Front. Microbiol.">
        <title>New perspectives on an old grouping: The genomic and phenotypic variability of Oxalobacter formigenes and the implications for calcium oxalate stone prevention.</title>
        <authorList>
            <person name="Chmiel J.A."/>
            <person name="Carr C."/>
            <person name="Stuivenberg G.A."/>
            <person name="Venema R."/>
            <person name="Chanyi R.M."/>
            <person name="Al K.F."/>
            <person name="Giguere D."/>
            <person name="Say H."/>
            <person name="Akouris P.P."/>
            <person name="Dominguez Romero S.A."/>
            <person name="Kwong A."/>
            <person name="Tai V."/>
            <person name="Koval S.F."/>
            <person name="Razvi H."/>
            <person name="Bjazevic J."/>
            <person name="Burton J.P."/>
        </authorList>
    </citation>
    <scope>NUCLEOTIDE SEQUENCE</scope>
    <source>
        <strain evidence="7">WoOx3</strain>
    </source>
</reference>
<keyword evidence="8" id="KW-1185">Reference proteome</keyword>
<comment type="similarity">
    <text evidence="1 4">Belongs to the bacterial flagellin family.</text>
</comment>
<dbReference type="GO" id="GO:0009288">
    <property type="term" value="C:bacterial-type flagellum"/>
    <property type="evidence" value="ECO:0007669"/>
    <property type="project" value="UniProtKB-SubCell"/>
</dbReference>
<keyword evidence="7" id="KW-0969">Cilium</keyword>
<dbReference type="RefSeq" id="WP_269308583.1">
    <property type="nucleotide sequence ID" value="NZ_CP098242.1"/>
</dbReference>
<gene>
    <name evidence="7" type="ORF">NB640_10120</name>
</gene>
<evidence type="ECO:0000256" key="2">
    <source>
        <dbReference type="ARBA" id="ARBA00022525"/>
    </source>
</evidence>
<dbReference type="InterPro" id="IPR001492">
    <property type="entry name" value="Flagellin"/>
</dbReference>
<feature type="domain" description="Flagellin C-terminal" evidence="6">
    <location>
        <begin position="396"/>
        <end position="478"/>
    </location>
</feature>
<evidence type="ECO:0000256" key="4">
    <source>
        <dbReference type="RuleBase" id="RU362073"/>
    </source>
</evidence>
<dbReference type="Pfam" id="PF07196">
    <property type="entry name" value="Flagellin_IN"/>
    <property type="match status" value="2"/>
</dbReference>
<dbReference type="Gene3D" id="6.10.10.10">
    <property type="entry name" value="Flagellar export chaperone, C-terminal domain"/>
    <property type="match status" value="1"/>
</dbReference>
<dbReference type="Pfam" id="PF00700">
    <property type="entry name" value="Flagellin_C"/>
    <property type="match status" value="1"/>
</dbReference>
<comment type="subcellular location">
    <subcellularLocation>
        <location evidence="4">Secreted</location>
    </subcellularLocation>
    <subcellularLocation>
        <location evidence="4">Bacterial flagellum</location>
    </subcellularLocation>
</comment>
<protein>
    <recommendedName>
        <fullName evidence="4">Flagellin</fullName>
    </recommendedName>
</protein>
<proteinExistence type="inferred from homology"/>
<dbReference type="Gene3D" id="1.20.1330.10">
    <property type="entry name" value="f41 fragment of flagellin, N-terminal domain"/>
    <property type="match status" value="1"/>
</dbReference>
<dbReference type="Pfam" id="PF00669">
    <property type="entry name" value="Flagellin_N"/>
    <property type="match status" value="1"/>
</dbReference>
<keyword evidence="7" id="KW-0282">Flagellum</keyword>
<name>A0A9E9LWJ1_9BURK</name>
<feature type="domain" description="Flagellin N-terminal" evidence="5">
    <location>
        <begin position="6"/>
        <end position="139"/>
    </location>
</feature>
<dbReference type="Gene3D" id="2.170.280.10">
    <property type="entry name" value="f41 fragment of flagellin, middle domain"/>
    <property type="match status" value="1"/>
</dbReference>
<dbReference type="InterPro" id="IPR010810">
    <property type="entry name" value="Flagellin_hook_IN_motif"/>
</dbReference>
<dbReference type="InterPro" id="IPR046358">
    <property type="entry name" value="Flagellin_C"/>
</dbReference>
<comment type="function">
    <text evidence="4">Flagellin is the subunit protein which polymerizes to form the filaments of bacterial flagella.</text>
</comment>
<evidence type="ECO:0000313" key="7">
    <source>
        <dbReference type="EMBL" id="WAW09581.1"/>
    </source>
</evidence>
<dbReference type="Proteomes" id="UP001156215">
    <property type="component" value="Chromosome"/>
</dbReference>
<organism evidence="7 8">
    <name type="scientific">Oxalobacter vibrioformis</name>
    <dbReference type="NCBI Taxonomy" id="933080"/>
    <lineage>
        <taxon>Bacteria</taxon>
        <taxon>Pseudomonadati</taxon>
        <taxon>Pseudomonadota</taxon>
        <taxon>Betaproteobacteria</taxon>
        <taxon>Burkholderiales</taxon>
        <taxon>Oxalobacteraceae</taxon>
        <taxon>Oxalobacter</taxon>
    </lineage>
</organism>
<dbReference type="GO" id="GO:0005198">
    <property type="term" value="F:structural molecule activity"/>
    <property type="evidence" value="ECO:0007669"/>
    <property type="project" value="UniProtKB-UniRule"/>
</dbReference>
<evidence type="ECO:0000313" key="8">
    <source>
        <dbReference type="Proteomes" id="UP001156215"/>
    </source>
</evidence>
<dbReference type="Gene3D" id="2.30.220.10">
    <property type="entry name" value="f41 fragment of flagellin, C-terminal domain"/>
    <property type="match status" value="1"/>
</dbReference>
<dbReference type="EMBL" id="CP098242">
    <property type="protein sequence ID" value="WAW09581.1"/>
    <property type="molecule type" value="Genomic_DNA"/>
</dbReference>
<dbReference type="PANTHER" id="PTHR42792">
    <property type="entry name" value="FLAGELLIN"/>
    <property type="match status" value="1"/>
</dbReference>
<dbReference type="KEGG" id="ovb:NB640_10120"/>